<evidence type="ECO:0000259" key="2">
    <source>
        <dbReference type="Pfam" id="PF10263"/>
    </source>
</evidence>
<feature type="domain" description="SprT-like" evidence="2">
    <location>
        <begin position="74"/>
        <end position="169"/>
    </location>
</feature>
<dbReference type="STRING" id="554155.C5FMJ7"/>
<protein>
    <recommendedName>
        <fullName evidence="2">SprT-like domain-containing protein</fullName>
    </recommendedName>
</protein>
<evidence type="ECO:0000313" key="4">
    <source>
        <dbReference type="Proteomes" id="UP000002035"/>
    </source>
</evidence>
<feature type="compositionally biased region" description="Polar residues" evidence="1">
    <location>
        <begin position="522"/>
        <end position="535"/>
    </location>
</feature>
<dbReference type="eggNOG" id="ENOG502SS0Y">
    <property type="taxonomic scope" value="Eukaryota"/>
</dbReference>
<dbReference type="OMA" id="ETHANPI"/>
<reference evidence="4" key="1">
    <citation type="journal article" date="2012" name="MBio">
        <title>Comparative genome analysis of Trichophyton rubrum and related dermatophytes reveals candidate genes involved in infection.</title>
        <authorList>
            <person name="Martinez D.A."/>
            <person name="Oliver B.G."/>
            <person name="Graeser Y."/>
            <person name="Goldberg J.M."/>
            <person name="Li W."/>
            <person name="Martinez-Rossi N.M."/>
            <person name="Monod M."/>
            <person name="Shelest E."/>
            <person name="Barton R.C."/>
            <person name="Birch E."/>
            <person name="Brakhage A.A."/>
            <person name="Chen Z."/>
            <person name="Gurr S.J."/>
            <person name="Heiman D."/>
            <person name="Heitman J."/>
            <person name="Kosti I."/>
            <person name="Rossi A."/>
            <person name="Saif S."/>
            <person name="Samalova M."/>
            <person name="Saunders C.W."/>
            <person name="Shea T."/>
            <person name="Summerbell R.C."/>
            <person name="Xu J."/>
            <person name="Young S."/>
            <person name="Zeng Q."/>
            <person name="Birren B.W."/>
            <person name="Cuomo C.A."/>
            <person name="White T.C."/>
        </authorList>
    </citation>
    <scope>NUCLEOTIDE SEQUENCE [LARGE SCALE GENOMIC DNA]</scope>
    <source>
        <strain evidence="4">ATCC MYA-4605 / CBS 113480</strain>
    </source>
</reference>
<dbReference type="RefSeq" id="XP_002848413.1">
    <property type="nucleotide sequence ID" value="XM_002848367.1"/>
</dbReference>
<dbReference type="InterPro" id="IPR006640">
    <property type="entry name" value="SprT-like_domain"/>
</dbReference>
<evidence type="ECO:0000313" key="3">
    <source>
        <dbReference type="EMBL" id="EEQ31100.1"/>
    </source>
</evidence>
<keyword evidence="4" id="KW-1185">Reference proteome</keyword>
<dbReference type="HOGENOM" id="CLU_438669_0_0_1"/>
<gene>
    <name evidence="3" type="ORF">MCYG_03919</name>
</gene>
<dbReference type="GeneID" id="9229737"/>
<evidence type="ECO:0000256" key="1">
    <source>
        <dbReference type="SAM" id="MobiDB-lite"/>
    </source>
</evidence>
<feature type="region of interest" description="Disordered" evidence="1">
    <location>
        <begin position="512"/>
        <end position="535"/>
    </location>
</feature>
<proteinExistence type="predicted"/>
<dbReference type="AlphaFoldDB" id="C5FMJ7"/>
<dbReference type="GO" id="GO:0006950">
    <property type="term" value="P:response to stress"/>
    <property type="evidence" value="ECO:0007669"/>
    <property type="project" value="UniProtKB-ARBA"/>
</dbReference>
<organism evidence="3 4">
    <name type="scientific">Arthroderma otae (strain ATCC MYA-4605 / CBS 113480)</name>
    <name type="common">Microsporum canis</name>
    <dbReference type="NCBI Taxonomy" id="554155"/>
    <lineage>
        <taxon>Eukaryota</taxon>
        <taxon>Fungi</taxon>
        <taxon>Dikarya</taxon>
        <taxon>Ascomycota</taxon>
        <taxon>Pezizomycotina</taxon>
        <taxon>Eurotiomycetes</taxon>
        <taxon>Eurotiomycetidae</taxon>
        <taxon>Onygenales</taxon>
        <taxon>Arthrodermataceae</taxon>
        <taxon>Microsporum</taxon>
    </lineage>
</organism>
<accession>C5FMJ7</accession>
<dbReference type="EMBL" id="DS995703">
    <property type="protein sequence ID" value="EEQ31100.1"/>
    <property type="molecule type" value="Genomic_DNA"/>
</dbReference>
<dbReference type="Pfam" id="PF10263">
    <property type="entry name" value="SprT-like"/>
    <property type="match status" value="1"/>
</dbReference>
<dbReference type="OrthoDB" id="860at2759"/>
<dbReference type="Proteomes" id="UP000002035">
    <property type="component" value="Unassembled WGS sequence"/>
</dbReference>
<sequence>MRHLRCTCRDYAEAAGEKSGSGLRALKASSLPNLGISEVLATKLALDALENFRTPHLEIPCCPSHGFKYLPFRLFNTFDSCLFRGLLKDQVYLRWSNILPSAVHGLTSKPGTRDTRITIDLQNTLIKEGSAEGIISVLIHHMAHAYFIACCGPPSDNKHGSERQNLGHNLAYSTLIYKIMDVFQPRGFKQMPNLFIFDRTRHHPTNHHQLCRQGRAVASLAEPGKCCTYHSRDFLDRNTCHHHTLTLKELKPEQENNGKSDLGNPYPKSHYIHIVDIGNQRFTPVLRTQYHSSPKDYVELLYENFAVPFLRSNLRKDCSLASKLSEDVNFLNIPAPSHQIFCAFYSYLLNGDYPPELVKVTSPYLTTTTAQGPPIILTYAPEIENYLATDIRMFSLASMLDFSDLRNSAMERMYSLSETHANPISIFDEIYNSPTRNDDDRNRLRRWVLEFLAKATSSNTGFTNLDILQAEQWRGNLTKLREKNGLFNIDYTAALENLVLEKAFACITAHSGENRKTEESTETPGQSGTRGNLSPSELELLRQIHPEISKLYETAAVLGQKQGFSLGQTNDPKGQKDNDALLKRYYSPALFSEPPNYV</sequence>
<dbReference type="VEuPathDB" id="FungiDB:MCYG_03919"/>
<name>C5FMJ7_ARTOC</name>